<dbReference type="Proteomes" id="UP000663838">
    <property type="component" value="Unassembled WGS sequence"/>
</dbReference>
<dbReference type="EMBL" id="CAJOBS010003551">
    <property type="protein sequence ID" value="CAF4859585.1"/>
    <property type="molecule type" value="Genomic_DNA"/>
</dbReference>
<organism evidence="2 3">
    <name type="scientific">Rotaria socialis</name>
    <dbReference type="NCBI Taxonomy" id="392032"/>
    <lineage>
        <taxon>Eukaryota</taxon>
        <taxon>Metazoa</taxon>
        <taxon>Spiralia</taxon>
        <taxon>Gnathifera</taxon>
        <taxon>Rotifera</taxon>
        <taxon>Eurotatoria</taxon>
        <taxon>Bdelloidea</taxon>
        <taxon>Philodinida</taxon>
        <taxon>Philodinidae</taxon>
        <taxon>Rotaria</taxon>
    </lineage>
</organism>
<name>A0A821SH01_9BILA</name>
<gene>
    <name evidence="2" type="ORF">TOA249_LOCUS27580</name>
</gene>
<reference evidence="2" key="1">
    <citation type="submission" date="2021-02" db="EMBL/GenBank/DDBJ databases">
        <authorList>
            <person name="Nowell W R."/>
        </authorList>
    </citation>
    <scope>NUCLEOTIDE SEQUENCE</scope>
</reference>
<proteinExistence type="predicted"/>
<sequence length="133" mass="14882">MISQHALFRARALKAHYAIFNKKNALDADTNDTPVVRAGEISKDQATSDETPAWFEPSQPIPSENIRYPRKYNKSSPEDARTYDCLSIYRSIIKKEQPIDFVAESFVAAVDSTETRGLTRLSPSQLSPLAIGH</sequence>
<dbReference type="AlphaFoldDB" id="A0A821SH01"/>
<accession>A0A821SH01</accession>
<evidence type="ECO:0000313" key="3">
    <source>
        <dbReference type="Proteomes" id="UP000663838"/>
    </source>
</evidence>
<evidence type="ECO:0000256" key="1">
    <source>
        <dbReference type="SAM" id="MobiDB-lite"/>
    </source>
</evidence>
<evidence type="ECO:0000313" key="2">
    <source>
        <dbReference type="EMBL" id="CAF4859585.1"/>
    </source>
</evidence>
<feature type="region of interest" description="Disordered" evidence="1">
    <location>
        <begin position="42"/>
        <end position="78"/>
    </location>
</feature>
<protein>
    <submittedName>
        <fullName evidence="2">Uncharacterized protein</fullName>
    </submittedName>
</protein>
<comment type="caution">
    <text evidence="2">The sequence shown here is derived from an EMBL/GenBank/DDBJ whole genome shotgun (WGS) entry which is preliminary data.</text>
</comment>